<keyword evidence="3" id="KW-1185">Reference proteome</keyword>
<protein>
    <submittedName>
        <fullName evidence="2">10460_t:CDS:1</fullName>
    </submittedName>
</protein>
<evidence type="ECO:0000256" key="1">
    <source>
        <dbReference type="SAM" id="MobiDB-lite"/>
    </source>
</evidence>
<evidence type="ECO:0000313" key="3">
    <source>
        <dbReference type="Proteomes" id="UP000789901"/>
    </source>
</evidence>
<accession>A0ABN7VMJ2</accession>
<organism evidence="2 3">
    <name type="scientific">Gigaspora margarita</name>
    <dbReference type="NCBI Taxonomy" id="4874"/>
    <lineage>
        <taxon>Eukaryota</taxon>
        <taxon>Fungi</taxon>
        <taxon>Fungi incertae sedis</taxon>
        <taxon>Mucoromycota</taxon>
        <taxon>Glomeromycotina</taxon>
        <taxon>Glomeromycetes</taxon>
        <taxon>Diversisporales</taxon>
        <taxon>Gigasporaceae</taxon>
        <taxon>Gigaspora</taxon>
    </lineage>
</organism>
<feature type="compositionally biased region" description="Polar residues" evidence="1">
    <location>
        <begin position="30"/>
        <end position="42"/>
    </location>
</feature>
<name>A0ABN7VMJ2_GIGMA</name>
<feature type="non-terminal residue" evidence="2">
    <location>
        <position position="1"/>
    </location>
</feature>
<sequence length="42" mass="4747">NGTKIENEMPNNDTKTKESPLTVKKEVPNKTPNNKGRSHQNQ</sequence>
<comment type="caution">
    <text evidence="2">The sequence shown here is derived from an EMBL/GenBank/DDBJ whole genome shotgun (WGS) entry which is preliminary data.</text>
</comment>
<feature type="compositionally biased region" description="Polar residues" evidence="1">
    <location>
        <begin position="1"/>
        <end position="13"/>
    </location>
</feature>
<reference evidence="2 3" key="1">
    <citation type="submission" date="2021-06" db="EMBL/GenBank/DDBJ databases">
        <authorList>
            <person name="Kallberg Y."/>
            <person name="Tangrot J."/>
            <person name="Rosling A."/>
        </authorList>
    </citation>
    <scope>NUCLEOTIDE SEQUENCE [LARGE SCALE GENOMIC DNA]</scope>
    <source>
        <strain evidence="2 3">120-4 pot B 10/14</strain>
    </source>
</reference>
<proteinExistence type="predicted"/>
<dbReference type="Proteomes" id="UP000789901">
    <property type="component" value="Unassembled WGS sequence"/>
</dbReference>
<feature type="compositionally biased region" description="Basic and acidic residues" evidence="1">
    <location>
        <begin position="14"/>
        <end position="28"/>
    </location>
</feature>
<evidence type="ECO:0000313" key="2">
    <source>
        <dbReference type="EMBL" id="CAG8786777.1"/>
    </source>
</evidence>
<gene>
    <name evidence="2" type="ORF">GMARGA_LOCUS20574</name>
</gene>
<dbReference type="EMBL" id="CAJVQB010018170">
    <property type="protein sequence ID" value="CAG8786777.1"/>
    <property type="molecule type" value="Genomic_DNA"/>
</dbReference>
<feature type="region of interest" description="Disordered" evidence="1">
    <location>
        <begin position="1"/>
        <end position="42"/>
    </location>
</feature>